<reference evidence="3 4" key="1">
    <citation type="submission" date="2019-03" db="EMBL/GenBank/DDBJ databases">
        <title>Whole genome sequence of a novel Rubrobacter taiwanensis strain, isolated from Yellowstone National Park.</title>
        <authorList>
            <person name="Freed S."/>
            <person name="Ramaley R.F."/>
            <person name="Kyndt J.A."/>
        </authorList>
    </citation>
    <scope>NUCLEOTIDE SEQUENCE [LARGE SCALE GENOMIC DNA]</scope>
    <source>
        <strain evidence="3 4">Yellowstone</strain>
    </source>
</reference>
<evidence type="ECO:0000313" key="3">
    <source>
        <dbReference type="EMBL" id="TCJ13672.1"/>
    </source>
</evidence>
<dbReference type="RefSeq" id="WP_132692840.1">
    <property type="nucleotide sequence ID" value="NZ_SKBU01000038.1"/>
</dbReference>
<dbReference type="Proteomes" id="UP000295244">
    <property type="component" value="Unassembled WGS sequence"/>
</dbReference>
<feature type="transmembrane region" description="Helical" evidence="1">
    <location>
        <begin position="73"/>
        <end position="90"/>
    </location>
</feature>
<comment type="caution">
    <text evidence="3">The sequence shown here is derived from an EMBL/GenBank/DDBJ whole genome shotgun (WGS) entry which is preliminary data.</text>
</comment>
<protein>
    <recommendedName>
        <fullName evidence="2">DUF1468 domain-containing protein</fullName>
    </recommendedName>
</protein>
<keyword evidence="1" id="KW-0472">Membrane</keyword>
<keyword evidence="1" id="KW-0812">Transmembrane</keyword>
<proteinExistence type="predicted"/>
<evidence type="ECO:0000259" key="2">
    <source>
        <dbReference type="Pfam" id="PF07331"/>
    </source>
</evidence>
<evidence type="ECO:0000313" key="4">
    <source>
        <dbReference type="Proteomes" id="UP000295244"/>
    </source>
</evidence>
<accession>A0A4V2NVJ2</accession>
<keyword evidence="1" id="KW-1133">Transmembrane helix</keyword>
<organism evidence="3 4">
    <name type="scientific">Rubrobacter taiwanensis</name>
    <dbReference type="NCBI Taxonomy" id="185139"/>
    <lineage>
        <taxon>Bacteria</taxon>
        <taxon>Bacillati</taxon>
        <taxon>Actinomycetota</taxon>
        <taxon>Rubrobacteria</taxon>
        <taxon>Rubrobacterales</taxon>
        <taxon>Rubrobacteraceae</taxon>
        <taxon>Rubrobacter</taxon>
    </lineage>
</organism>
<name>A0A4V2NVJ2_9ACTN</name>
<sequence length="152" mass="15953">MRAGVGDIVAAALLVAVAVAVVLLTLDFPPPGQPDDPGAATFPRMVAGALAVFALLLLVQGGRSEESLPRGRALLRVVGVVVLLAIYAAVLEALGFMLATMLFLVGALLLAGMRRPLMLALMPVGVSLTLFYVFSVLLRVSLPRGVLERFIF</sequence>
<dbReference type="Pfam" id="PF07331">
    <property type="entry name" value="TctB"/>
    <property type="match status" value="1"/>
</dbReference>
<feature type="domain" description="DUF1468" evidence="2">
    <location>
        <begin position="9"/>
        <end position="143"/>
    </location>
</feature>
<dbReference type="InterPro" id="IPR009936">
    <property type="entry name" value="DUF1468"/>
</dbReference>
<keyword evidence="4" id="KW-1185">Reference proteome</keyword>
<gene>
    <name evidence="3" type="ORF">E0L93_14760</name>
</gene>
<dbReference type="AlphaFoldDB" id="A0A4V2NVJ2"/>
<dbReference type="EMBL" id="SKBU01000038">
    <property type="protein sequence ID" value="TCJ13672.1"/>
    <property type="molecule type" value="Genomic_DNA"/>
</dbReference>
<feature type="transmembrane region" description="Helical" evidence="1">
    <location>
        <begin position="44"/>
        <end position="61"/>
    </location>
</feature>
<feature type="transmembrane region" description="Helical" evidence="1">
    <location>
        <begin position="120"/>
        <end position="142"/>
    </location>
</feature>
<dbReference type="OrthoDB" id="6165342at2"/>
<evidence type="ECO:0000256" key="1">
    <source>
        <dbReference type="SAM" id="Phobius"/>
    </source>
</evidence>